<evidence type="ECO:0000256" key="6">
    <source>
        <dbReference type="ARBA" id="ARBA00023136"/>
    </source>
</evidence>
<organism evidence="13 14">
    <name type="scientific">Pleurodeles waltl</name>
    <name type="common">Iberian ribbed newt</name>
    <dbReference type="NCBI Taxonomy" id="8319"/>
    <lineage>
        <taxon>Eukaryota</taxon>
        <taxon>Metazoa</taxon>
        <taxon>Chordata</taxon>
        <taxon>Craniata</taxon>
        <taxon>Vertebrata</taxon>
        <taxon>Euteleostomi</taxon>
        <taxon>Amphibia</taxon>
        <taxon>Batrachia</taxon>
        <taxon>Caudata</taxon>
        <taxon>Salamandroidea</taxon>
        <taxon>Salamandridae</taxon>
        <taxon>Pleurodelinae</taxon>
        <taxon>Pleurodeles</taxon>
    </lineage>
</organism>
<keyword evidence="9" id="KW-0807">Transducer</keyword>
<comment type="subcellular location">
    <subcellularLocation>
        <location evidence="1">Cell membrane</location>
        <topology evidence="1">Multi-pass membrane protein</topology>
    </subcellularLocation>
</comment>
<dbReference type="PANTHER" id="PTHR10489:SF946">
    <property type="entry name" value="LEUKOTRIENE B4 RECEPTOR 1-LIKE"/>
    <property type="match status" value="1"/>
</dbReference>
<dbReference type="GO" id="GO:0019957">
    <property type="term" value="F:C-C chemokine binding"/>
    <property type="evidence" value="ECO:0007669"/>
    <property type="project" value="TreeGrafter"/>
</dbReference>
<evidence type="ECO:0000313" key="13">
    <source>
        <dbReference type="EMBL" id="KAJ1081820.1"/>
    </source>
</evidence>
<keyword evidence="8" id="KW-0325">Glycoprotein</keyword>
<feature type="transmembrane region" description="Helical" evidence="11">
    <location>
        <begin position="64"/>
        <end position="87"/>
    </location>
</feature>
<comment type="caution">
    <text evidence="13">The sequence shown here is derived from an EMBL/GenBank/DDBJ whole genome shotgun (WGS) entry which is preliminary data.</text>
</comment>
<evidence type="ECO:0000256" key="2">
    <source>
        <dbReference type="ARBA" id="ARBA00022475"/>
    </source>
</evidence>
<dbReference type="FunFam" id="1.20.1070.10:FF:000109">
    <property type="entry name" value="Leukotriene B4 receptor"/>
    <property type="match status" value="1"/>
</dbReference>
<dbReference type="GO" id="GO:0006955">
    <property type="term" value="P:immune response"/>
    <property type="evidence" value="ECO:0007669"/>
    <property type="project" value="TreeGrafter"/>
</dbReference>
<dbReference type="SUPFAM" id="SSF81321">
    <property type="entry name" value="Family A G protein-coupled receptor-like"/>
    <property type="match status" value="1"/>
</dbReference>
<evidence type="ECO:0000256" key="3">
    <source>
        <dbReference type="ARBA" id="ARBA00022692"/>
    </source>
</evidence>
<feature type="transmembrane region" description="Helical" evidence="11">
    <location>
        <begin position="275"/>
        <end position="296"/>
    </location>
</feature>
<dbReference type="GO" id="GO:0060326">
    <property type="term" value="P:cell chemotaxis"/>
    <property type="evidence" value="ECO:0007669"/>
    <property type="project" value="TreeGrafter"/>
</dbReference>
<dbReference type="AlphaFoldDB" id="A0AAV7KUC3"/>
<dbReference type="GO" id="GO:0004974">
    <property type="term" value="F:leukotriene receptor activity"/>
    <property type="evidence" value="ECO:0007669"/>
    <property type="project" value="UniProtKB-ARBA"/>
</dbReference>
<dbReference type="GO" id="GO:0019722">
    <property type="term" value="P:calcium-mediated signaling"/>
    <property type="evidence" value="ECO:0007669"/>
    <property type="project" value="TreeGrafter"/>
</dbReference>
<evidence type="ECO:0000256" key="8">
    <source>
        <dbReference type="ARBA" id="ARBA00023180"/>
    </source>
</evidence>
<gene>
    <name evidence="13" type="ORF">NDU88_001994</name>
</gene>
<keyword evidence="3 11" id="KW-0812">Transmembrane</keyword>
<keyword evidence="7" id="KW-0675">Receptor</keyword>
<evidence type="ECO:0000259" key="12">
    <source>
        <dbReference type="PROSITE" id="PS50262"/>
    </source>
</evidence>
<evidence type="ECO:0000256" key="10">
    <source>
        <dbReference type="SAM" id="MobiDB-lite"/>
    </source>
</evidence>
<feature type="transmembrane region" description="Helical" evidence="11">
    <location>
        <begin position="189"/>
        <end position="212"/>
    </location>
</feature>
<keyword evidence="5" id="KW-0297">G-protein coupled receptor</keyword>
<evidence type="ECO:0000256" key="4">
    <source>
        <dbReference type="ARBA" id="ARBA00022989"/>
    </source>
</evidence>
<dbReference type="PRINTS" id="PR00237">
    <property type="entry name" value="GPCRRHODOPSN"/>
</dbReference>
<dbReference type="InterPro" id="IPR017452">
    <property type="entry name" value="GPCR_Rhodpsn_7TM"/>
</dbReference>
<protein>
    <recommendedName>
        <fullName evidence="12">G-protein coupled receptors family 1 profile domain-containing protein</fullName>
    </recommendedName>
</protein>
<dbReference type="Gene3D" id="1.20.1070.10">
    <property type="entry name" value="Rhodopsin 7-helix transmembrane proteins"/>
    <property type="match status" value="1"/>
</dbReference>
<evidence type="ECO:0000313" key="14">
    <source>
        <dbReference type="Proteomes" id="UP001066276"/>
    </source>
</evidence>
<feature type="region of interest" description="Disordered" evidence="10">
    <location>
        <begin position="324"/>
        <end position="347"/>
    </location>
</feature>
<proteinExistence type="predicted"/>
<evidence type="ECO:0000256" key="11">
    <source>
        <dbReference type="SAM" id="Phobius"/>
    </source>
</evidence>
<reference evidence="13" key="1">
    <citation type="journal article" date="2022" name="bioRxiv">
        <title>Sequencing and chromosome-scale assembly of the giantPleurodeles waltlgenome.</title>
        <authorList>
            <person name="Brown T."/>
            <person name="Elewa A."/>
            <person name="Iarovenko S."/>
            <person name="Subramanian E."/>
            <person name="Araus A.J."/>
            <person name="Petzold A."/>
            <person name="Susuki M."/>
            <person name="Suzuki K.-i.T."/>
            <person name="Hayashi T."/>
            <person name="Toyoda A."/>
            <person name="Oliveira C."/>
            <person name="Osipova E."/>
            <person name="Leigh N.D."/>
            <person name="Simon A."/>
            <person name="Yun M.H."/>
        </authorList>
    </citation>
    <scope>NUCLEOTIDE SEQUENCE</scope>
    <source>
        <strain evidence="13">20211129_DDA</strain>
        <tissue evidence="13">Liver</tissue>
    </source>
</reference>
<accession>A0AAV7KUC3</accession>
<feature type="compositionally biased region" description="Polar residues" evidence="10">
    <location>
        <begin position="328"/>
        <end position="339"/>
    </location>
</feature>
<dbReference type="PRINTS" id="PR01157">
    <property type="entry name" value="P2YPURNOCPTR"/>
</dbReference>
<dbReference type="GO" id="GO:0007204">
    <property type="term" value="P:positive regulation of cytosolic calcium ion concentration"/>
    <property type="evidence" value="ECO:0007669"/>
    <property type="project" value="TreeGrafter"/>
</dbReference>
<evidence type="ECO:0000256" key="9">
    <source>
        <dbReference type="ARBA" id="ARBA00023224"/>
    </source>
</evidence>
<dbReference type="Pfam" id="PF00001">
    <property type="entry name" value="7tm_1"/>
    <property type="match status" value="1"/>
</dbReference>
<keyword evidence="14" id="KW-1185">Reference proteome</keyword>
<feature type="transmembrane region" description="Helical" evidence="11">
    <location>
        <begin position="99"/>
        <end position="120"/>
    </location>
</feature>
<feature type="transmembrane region" description="Helical" evidence="11">
    <location>
        <begin position="233"/>
        <end position="255"/>
    </location>
</feature>
<dbReference type="GO" id="GO:0009897">
    <property type="term" value="C:external side of plasma membrane"/>
    <property type="evidence" value="ECO:0007669"/>
    <property type="project" value="TreeGrafter"/>
</dbReference>
<sequence length="347" mass="38792">MDPVNTTVEYGTHSRSSPGDQWVGDVLVPSLFAGVCFLVGVPGNGLVIWTILCKIPQRSMTVVVLLNLAVADFLVLITLPLWIHSFWDQWVYGLFMCRLLTYIVSFTMYASVFFVTVLSVQRFTAVVFPFASNFWQEKETIYGTVLSVWATSLALASTAYIFRSTTETNGTVLCNDWTYTSDQQEMVDISVEVVFCFLVPFLIMTVCYALVIRRMRRLKFQKKSKSGKLIASVIIAFFACWIPYHIMNMLNISAASLRSSNPKMSTILENAATEAENICTALVFLSSCLNPILYAFAARSFRGGLRGANFDKLFRQMNEDSGEKVTKNLHNPSASTDLSLHNPVGSD</sequence>
<keyword evidence="6 11" id="KW-0472">Membrane</keyword>
<keyword evidence="2" id="KW-1003">Cell membrane</keyword>
<keyword evidence="4 11" id="KW-1133">Transmembrane helix</keyword>
<feature type="domain" description="G-protein coupled receptors family 1 profile" evidence="12">
    <location>
        <begin position="43"/>
        <end position="294"/>
    </location>
</feature>
<dbReference type="Proteomes" id="UP001066276">
    <property type="component" value="Chromosome 12"/>
</dbReference>
<evidence type="ECO:0000256" key="1">
    <source>
        <dbReference type="ARBA" id="ARBA00004651"/>
    </source>
</evidence>
<evidence type="ECO:0000256" key="7">
    <source>
        <dbReference type="ARBA" id="ARBA00023170"/>
    </source>
</evidence>
<feature type="transmembrane region" description="Helical" evidence="11">
    <location>
        <begin position="31"/>
        <end position="52"/>
    </location>
</feature>
<dbReference type="InterPro" id="IPR000276">
    <property type="entry name" value="GPCR_Rhodpsn"/>
</dbReference>
<dbReference type="InterPro" id="IPR050119">
    <property type="entry name" value="CCR1-9-like"/>
</dbReference>
<feature type="transmembrane region" description="Helical" evidence="11">
    <location>
        <begin position="141"/>
        <end position="162"/>
    </location>
</feature>
<dbReference type="GO" id="GO:0016493">
    <property type="term" value="F:C-C chemokine receptor activity"/>
    <property type="evidence" value="ECO:0007669"/>
    <property type="project" value="TreeGrafter"/>
</dbReference>
<evidence type="ECO:0000256" key="5">
    <source>
        <dbReference type="ARBA" id="ARBA00023040"/>
    </source>
</evidence>
<dbReference type="EMBL" id="JANPWB010000016">
    <property type="protein sequence ID" value="KAJ1081820.1"/>
    <property type="molecule type" value="Genomic_DNA"/>
</dbReference>
<dbReference type="PANTHER" id="PTHR10489">
    <property type="entry name" value="CELL ADHESION MOLECULE"/>
    <property type="match status" value="1"/>
</dbReference>
<dbReference type="PROSITE" id="PS50262">
    <property type="entry name" value="G_PROTEIN_RECEP_F1_2"/>
    <property type="match status" value="1"/>
</dbReference>
<name>A0AAV7KUC3_PLEWA</name>